<gene>
    <name evidence="1" type="ORF">FP026_13905</name>
</gene>
<comment type="caution">
    <text evidence="1">The sequence shown here is derived from an EMBL/GenBank/DDBJ whole genome shotgun (WGS) entry which is preliminary data.</text>
</comment>
<protein>
    <submittedName>
        <fullName evidence="1">Uncharacterized protein</fullName>
    </submittedName>
</protein>
<reference evidence="1 2" key="1">
    <citation type="submission" date="2019-07" db="EMBL/GenBank/DDBJ databases">
        <title>The Draft Genome Sequence of Rhizobium tropici SARCC-755 Associated with Superior Nodulation on Pigeonpea (Cajanus cajan (L.) Millsp.).</title>
        <authorList>
            <person name="Bopape F.L."/>
            <person name="Hassen A.I."/>
            <person name="Swanevelder Z.H."/>
            <person name="Gwata E.T."/>
        </authorList>
    </citation>
    <scope>NUCLEOTIDE SEQUENCE [LARGE SCALE GENOMIC DNA]</scope>
    <source>
        <strain evidence="1 2">SARCC-755</strain>
    </source>
</reference>
<name>A0A5B0W0J8_RHITR</name>
<evidence type="ECO:0000313" key="1">
    <source>
        <dbReference type="EMBL" id="KAA1180503.1"/>
    </source>
</evidence>
<evidence type="ECO:0000313" key="2">
    <source>
        <dbReference type="Proteomes" id="UP000323608"/>
    </source>
</evidence>
<accession>A0A5B0W0J8</accession>
<dbReference type="OrthoDB" id="8397501at2"/>
<dbReference type="AlphaFoldDB" id="A0A5B0W0J8"/>
<dbReference type="Proteomes" id="UP000323608">
    <property type="component" value="Unassembled WGS sequence"/>
</dbReference>
<organism evidence="1 2">
    <name type="scientific">Rhizobium tropici</name>
    <dbReference type="NCBI Taxonomy" id="398"/>
    <lineage>
        <taxon>Bacteria</taxon>
        <taxon>Pseudomonadati</taxon>
        <taxon>Pseudomonadota</taxon>
        <taxon>Alphaproteobacteria</taxon>
        <taxon>Hyphomicrobiales</taxon>
        <taxon>Rhizobiaceae</taxon>
        <taxon>Rhizobium/Agrobacterium group</taxon>
        <taxon>Rhizobium</taxon>
    </lineage>
</organism>
<sequence length="73" mass="7727">MSDFGEQERPGEILALVKMMQYAGGIASDLNAPQAVFLIKEAQAALLSILESEFPMLSGGHLNGLVGDTHGHC</sequence>
<dbReference type="EMBL" id="VNIP01000008">
    <property type="protein sequence ID" value="KAA1180503.1"/>
    <property type="molecule type" value="Genomic_DNA"/>
</dbReference>
<proteinExistence type="predicted"/>